<keyword evidence="2" id="KW-1185">Reference proteome</keyword>
<comment type="caution">
    <text evidence="1">The sequence shown here is derived from an EMBL/GenBank/DDBJ whole genome shotgun (WGS) entry which is preliminary data.</text>
</comment>
<dbReference type="EMBL" id="BAABKK010000047">
    <property type="protein sequence ID" value="GAA4655687.1"/>
    <property type="molecule type" value="Genomic_DNA"/>
</dbReference>
<dbReference type="RefSeq" id="WP_345453857.1">
    <property type="nucleotide sequence ID" value="NZ_BAABKK010000047.1"/>
</dbReference>
<evidence type="ECO:0000313" key="2">
    <source>
        <dbReference type="Proteomes" id="UP001500200"/>
    </source>
</evidence>
<gene>
    <name evidence="1" type="ORF">GCM10023346_48670</name>
</gene>
<evidence type="ECO:0000313" key="1">
    <source>
        <dbReference type="EMBL" id="GAA4655687.1"/>
    </source>
</evidence>
<sequence>MKTTEDIVDFCQQRIALIDEGIRKHGPTPSDAPARAALVSVLEFAGYPVLSE</sequence>
<reference evidence="2" key="1">
    <citation type="journal article" date="2019" name="Int. J. Syst. Evol. Microbiol.">
        <title>The Global Catalogue of Microorganisms (GCM) 10K type strain sequencing project: providing services to taxonomists for standard genome sequencing and annotation.</title>
        <authorList>
            <consortium name="The Broad Institute Genomics Platform"/>
            <consortium name="The Broad Institute Genome Sequencing Center for Infectious Disease"/>
            <person name="Wu L."/>
            <person name="Ma J."/>
        </authorList>
    </citation>
    <scope>NUCLEOTIDE SEQUENCE [LARGE SCALE GENOMIC DNA]</scope>
    <source>
        <strain evidence="2">JCM 18514</strain>
    </source>
</reference>
<proteinExistence type="predicted"/>
<dbReference type="Proteomes" id="UP001500200">
    <property type="component" value="Unassembled WGS sequence"/>
</dbReference>
<accession>A0ABP8VCA4</accession>
<name>A0ABP8VCA4_9MICC</name>
<organism evidence="1 2">
    <name type="scientific">Arthrobacter gyeryongensis</name>
    <dbReference type="NCBI Taxonomy" id="1650592"/>
    <lineage>
        <taxon>Bacteria</taxon>
        <taxon>Bacillati</taxon>
        <taxon>Actinomycetota</taxon>
        <taxon>Actinomycetes</taxon>
        <taxon>Micrococcales</taxon>
        <taxon>Micrococcaceae</taxon>
        <taxon>Arthrobacter</taxon>
    </lineage>
</organism>
<protein>
    <submittedName>
        <fullName evidence="1">Uncharacterized protein</fullName>
    </submittedName>
</protein>